<organism evidence="3 4">
    <name type="scientific">Ectopseudomonas alcaliphila</name>
    <dbReference type="NCBI Taxonomy" id="101564"/>
    <lineage>
        <taxon>Bacteria</taxon>
        <taxon>Pseudomonadati</taxon>
        <taxon>Pseudomonadota</taxon>
        <taxon>Gammaproteobacteria</taxon>
        <taxon>Pseudomonadales</taxon>
        <taxon>Pseudomonadaceae</taxon>
        <taxon>Ectopseudomonas</taxon>
    </lineage>
</organism>
<dbReference type="RefSeq" id="WP_139202942.1">
    <property type="nucleotide sequence ID" value="NZ_CBCSET010000003.1"/>
</dbReference>
<accession>A0A1G7BQW0</accession>
<name>A0A1G7BQW0_9GAMM</name>
<feature type="compositionally biased region" description="Low complexity" evidence="1">
    <location>
        <begin position="20"/>
        <end position="31"/>
    </location>
</feature>
<gene>
    <name evidence="3" type="ORF">SAMN05216575_102296</name>
    <name evidence="2" type="ORF">SIM71_13585</name>
</gene>
<evidence type="ECO:0000313" key="4">
    <source>
        <dbReference type="Proteomes" id="UP000182413"/>
    </source>
</evidence>
<evidence type="ECO:0000313" key="5">
    <source>
        <dbReference type="Proteomes" id="UP001278050"/>
    </source>
</evidence>
<evidence type="ECO:0000313" key="2">
    <source>
        <dbReference type="EMBL" id="MDX5993096.1"/>
    </source>
</evidence>
<feature type="region of interest" description="Disordered" evidence="1">
    <location>
        <begin position="180"/>
        <end position="204"/>
    </location>
</feature>
<dbReference type="Proteomes" id="UP001278050">
    <property type="component" value="Unassembled WGS sequence"/>
</dbReference>
<proteinExistence type="predicted"/>
<evidence type="ECO:0000313" key="3">
    <source>
        <dbReference type="EMBL" id="SDE28736.1"/>
    </source>
</evidence>
<feature type="region of interest" description="Disordered" evidence="1">
    <location>
        <begin position="439"/>
        <end position="462"/>
    </location>
</feature>
<evidence type="ECO:0000256" key="1">
    <source>
        <dbReference type="SAM" id="MobiDB-lite"/>
    </source>
</evidence>
<dbReference type="AlphaFoldDB" id="A0A1G7BQW0"/>
<sequence length="462" mass="49768">MDALRSGNNALLHRNDTHASSEASPRSSTSSVQTFRTALSEHEQQRLRDIRGLLTDIFTAHKLTGGDGEDVDHEKIRAQHDKIDRLIESRTEKLFAAGQTTNDIRRVLEKASFLDQASIAACSVANGLPFAATLIVQYLKPEVLAMFGSSAAGQWAGSAVQACVADRFMAPTLENLTADSQYLKPPTDNLHTSMQDSLKEKEPSPLQSSLEEGALWQSYLPRNVLRMEVVPAVASVNPQLAATLDGLGTPITGVIAGMLTAFARMQIQEGRDLLGPALLFGRMDTEEKDEFEEEEWLENYQAIDQASYSSHALQGLTRLLDMPKNFLADLVSGNNLKSLVDPASIYSSIALTGSFAAVGEAQAAALETAKANGAGPGIQELARLGTITTLSIPAFALYGMGYAGGKPGAEAADQWLRQDHKVAETSKAISSSISTSLNSTVNSLRQRPNAQRDGEDVEMQNH</sequence>
<keyword evidence="5" id="KW-1185">Reference proteome</keyword>
<protein>
    <submittedName>
        <fullName evidence="3">Uncharacterized protein</fullName>
    </submittedName>
</protein>
<feature type="compositionally biased region" description="Basic and acidic residues" evidence="1">
    <location>
        <begin position="450"/>
        <end position="462"/>
    </location>
</feature>
<dbReference type="EMBL" id="JAWXXP010000001">
    <property type="protein sequence ID" value="MDX5993096.1"/>
    <property type="molecule type" value="Genomic_DNA"/>
</dbReference>
<feature type="region of interest" description="Disordered" evidence="1">
    <location>
        <begin position="1"/>
        <end position="38"/>
    </location>
</feature>
<reference evidence="3 4" key="1">
    <citation type="submission" date="2016-10" db="EMBL/GenBank/DDBJ databases">
        <authorList>
            <person name="de Groot N.N."/>
        </authorList>
    </citation>
    <scope>NUCLEOTIDE SEQUENCE [LARGE SCALE GENOMIC DNA]</scope>
    <source>
        <strain evidence="3 4">JCM 10630</strain>
    </source>
</reference>
<reference evidence="2 5" key="2">
    <citation type="submission" date="2023-11" db="EMBL/GenBank/DDBJ databases">
        <title>MicrobeMod: A computational toolkit for identifying prokaryotic methylation and restriction-modification with nanopore sequencing.</title>
        <authorList>
            <person name="Crits-Christoph A."/>
            <person name="Kang S.C."/>
            <person name="Lee H."/>
            <person name="Ostrov N."/>
        </authorList>
    </citation>
    <scope>NUCLEOTIDE SEQUENCE [LARGE SCALE GENOMIC DNA]</scope>
    <source>
        <strain evidence="2 5">ATCC BAA-571</strain>
    </source>
</reference>
<dbReference type="EMBL" id="FNAE01000002">
    <property type="protein sequence ID" value="SDE28736.1"/>
    <property type="molecule type" value="Genomic_DNA"/>
</dbReference>
<dbReference type="Proteomes" id="UP000182413">
    <property type="component" value="Unassembled WGS sequence"/>
</dbReference>